<keyword evidence="9" id="KW-0819">tRNA processing</keyword>
<dbReference type="CDD" id="cd07718">
    <property type="entry name" value="RNaseZ_ELAC1_ELAC2-C-term-like_MBL-fold"/>
    <property type="match status" value="1"/>
</dbReference>
<protein>
    <recommendedName>
        <fullName evidence="7">Zinc phosphodiesterase ELAC protein 2</fullName>
        <ecNumber evidence="6">3.1.26.11</ecNumber>
    </recommendedName>
    <alternativeName>
        <fullName evidence="21">ElaC homolog protein 2</fullName>
    </alternativeName>
    <alternativeName>
        <fullName evidence="19">Ribonuclease Z 2</fullName>
    </alternativeName>
    <alternativeName>
        <fullName evidence="20">tRNA 3 endonuclease 2</fullName>
    </alternativeName>
    <alternativeName>
        <fullName evidence="18">tRNase Z 2</fullName>
    </alternativeName>
</protein>
<dbReference type="PANTHER" id="PTHR12553:SF49">
    <property type="entry name" value="ZINC PHOSPHODIESTERASE ELAC PROTEIN 2"/>
    <property type="match status" value="1"/>
</dbReference>
<evidence type="ECO:0000256" key="9">
    <source>
        <dbReference type="ARBA" id="ARBA00022694"/>
    </source>
</evidence>
<keyword evidence="15" id="KW-0809">Transit peptide</keyword>
<evidence type="ECO:0000256" key="20">
    <source>
        <dbReference type="ARBA" id="ARBA00032104"/>
    </source>
</evidence>
<evidence type="ECO:0000256" key="18">
    <source>
        <dbReference type="ARBA" id="ARBA00030689"/>
    </source>
</evidence>
<evidence type="ECO:0000256" key="10">
    <source>
        <dbReference type="ARBA" id="ARBA00022722"/>
    </source>
</evidence>
<organism evidence="26 27">
    <name type="scientific">Aphis glycines</name>
    <name type="common">Soybean aphid</name>
    <dbReference type="NCBI Taxonomy" id="307491"/>
    <lineage>
        <taxon>Eukaryota</taxon>
        <taxon>Metazoa</taxon>
        <taxon>Ecdysozoa</taxon>
        <taxon>Arthropoda</taxon>
        <taxon>Hexapoda</taxon>
        <taxon>Insecta</taxon>
        <taxon>Pterygota</taxon>
        <taxon>Neoptera</taxon>
        <taxon>Paraneoptera</taxon>
        <taxon>Hemiptera</taxon>
        <taxon>Sternorrhyncha</taxon>
        <taxon>Aphidomorpha</taxon>
        <taxon>Aphidoidea</taxon>
        <taxon>Aphididae</taxon>
        <taxon>Aphidini</taxon>
        <taxon>Aphis</taxon>
        <taxon>Aphis</taxon>
    </lineage>
</organism>
<evidence type="ECO:0000313" key="27">
    <source>
        <dbReference type="Proteomes" id="UP000475862"/>
    </source>
</evidence>
<evidence type="ECO:0000256" key="22">
    <source>
        <dbReference type="ARBA" id="ARBA00046098"/>
    </source>
</evidence>
<dbReference type="GO" id="GO:1990180">
    <property type="term" value="P:mitochondrial tRNA 3'-end processing"/>
    <property type="evidence" value="ECO:0007669"/>
    <property type="project" value="TreeGrafter"/>
</dbReference>
<dbReference type="EC" id="3.1.26.11" evidence="6"/>
<feature type="region of interest" description="Disordered" evidence="24">
    <location>
        <begin position="380"/>
        <end position="406"/>
    </location>
</feature>
<comment type="function">
    <text evidence="22">Zinc phosphodiesterase, which displays mitochondrial tRNA 3'-processing endonuclease activity. Involved in tRNA maturation, by removing a 3'-trailer from precursor tRNA. Associates with mitochondrial DNA complexes at the nucleoids to initiate RNA processing and ribosome assembly.</text>
</comment>
<dbReference type="PANTHER" id="PTHR12553">
    <property type="entry name" value="ZINC PHOSPHODIESTERASE ELAC PROTEIN 2"/>
    <property type="match status" value="1"/>
</dbReference>
<evidence type="ECO:0000256" key="3">
    <source>
        <dbReference type="ARBA" id="ARBA00004123"/>
    </source>
</evidence>
<keyword evidence="27" id="KW-1185">Reference proteome</keyword>
<evidence type="ECO:0000256" key="6">
    <source>
        <dbReference type="ARBA" id="ARBA00012477"/>
    </source>
</evidence>
<evidence type="ECO:0000256" key="23">
    <source>
        <dbReference type="ARBA" id="ARBA00047136"/>
    </source>
</evidence>
<dbReference type="InterPro" id="IPR027794">
    <property type="entry name" value="tRNase_Z_dom"/>
</dbReference>
<sequence length="1042" mass="120165">MRMKEQFEWHFGPLNSKIHASCHFDLKLDFEYIEDHHLKVTKILILTKIFEFMLELKHFTSRRGNNTISPEVTDALRIAFNMNRLHRIHLILLVLFYEKNLENLRIYNVSNKVPEIDLIKVHTWMIFVQMFFEQRWFDEKFKPQFCVWCNGIEDANFTSYRILNTNCQLFYFRNPNTILKQMAKNVSLSTATNKQNRIKIKGKSKFPPGIVKFQVLGSGANGAPRCLYLFTDHSRYLFNCGEGTQRLAHEHKMKLSKLEHVFITHSNWLNIGGLPGLALTVQDVGVPNIELHGPQGIEELFVATKRFVVLRDLKITASKSDPFKPYEDNAIVVHYVPLISNKRCNEIRSMSENSIEMNNSQAQQNIDDSLEDDTNYYDYENIQESDKKEKNKRKRSNSEPRTDDKKFITDNTLNRISNIAMSYVCRLKPKPGFLDLDKCVKHNVPPGPLLGLLKSGKDITLSDGTLVKSSDVTSPDDPGPVFIGKWYHLYHANKRILNRRTKLLLAVGFYIFCYFWKTCFFMKDMASLLRTPIILIEKVQFFLYIVECPSEDYIDSLLNESIFSKHQHGVVNEDDIAFMVVHFTPQDVRNDPRYQSWMNLFPPETYHLLLNNENKCLGSTAIHRIQYKLNMLDENIYPLLKDNGIPIINQQEKVININSSSINSLTINGQTNLSFNLRPNKYIDRSSTLSLDIDEFIEETFKVDGFKEKLAQVKQEILNASPTDTNIYPKITFLGTGSCIPSKTRNTSGILMYTGENECVLLDSGEGTYGQLIRHFGVTGAETVLSDLKAIYVSHLHADHHIGLIGILSVRQKMKASGQLKLDHPLYLLAPVQIMTWLNFYHRRFTELNEEFQIVSNLDLDFESSTKLRIKNLLKQTNMSDIETTLVRHCPNAFGVSFTHKNGWKVTYSGDTMPCDSLVKLGKNSNLLIHEATMEDQLAFEARRKMHSTMSQAINIGKKMNAKFTILTHFSQRYAKIPYMPNNDLPSNVGIAFDNMEIAPNVLHKLPLMYPALKMIFAEHFEEMEAKCFKLKLKEEKAKAQK</sequence>
<evidence type="ECO:0000256" key="5">
    <source>
        <dbReference type="ARBA" id="ARBA00007823"/>
    </source>
</evidence>
<comment type="subunit">
    <text evidence="23">Homodimer. Interacts with PTCD1.</text>
</comment>
<evidence type="ECO:0000256" key="11">
    <source>
        <dbReference type="ARBA" id="ARBA00022723"/>
    </source>
</evidence>
<evidence type="ECO:0000256" key="19">
    <source>
        <dbReference type="ARBA" id="ARBA00030729"/>
    </source>
</evidence>
<dbReference type="GO" id="GO:0005634">
    <property type="term" value="C:nucleus"/>
    <property type="evidence" value="ECO:0007669"/>
    <property type="project" value="UniProtKB-SubCell"/>
</dbReference>
<evidence type="ECO:0000256" key="14">
    <source>
        <dbReference type="ARBA" id="ARBA00022833"/>
    </source>
</evidence>
<evidence type="ECO:0000256" key="15">
    <source>
        <dbReference type="ARBA" id="ARBA00022946"/>
    </source>
</evidence>
<dbReference type="InterPro" id="IPR036866">
    <property type="entry name" value="RibonucZ/Hydroxyglut_hydro"/>
</dbReference>
<evidence type="ECO:0000256" key="13">
    <source>
        <dbReference type="ARBA" id="ARBA00022801"/>
    </source>
</evidence>
<evidence type="ECO:0000256" key="21">
    <source>
        <dbReference type="ARBA" id="ARBA00032616"/>
    </source>
</evidence>
<dbReference type="EMBL" id="VYZN01000018">
    <property type="protein sequence ID" value="KAE9537504.1"/>
    <property type="molecule type" value="Genomic_DNA"/>
</dbReference>
<keyword evidence="13" id="KW-0378">Hydrolase</keyword>
<gene>
    <name evidence="26" type="ORF">AGLY_006527</name>
</gene>
<dbReference type="FunFam" id="3.60.15.10:FF:000014">
    <property type="entry name" value="Zinc phosphodiesterase ELAC protein 2"/>
    <property type="match status" value="1"/>
</dbReference>
<evidence type="ECO:0000256" key="1">
    <source>
        <dbReference type="ARBA" id="ARBA00000402"/>
    </source>
</evidence>
<dbReference type="GO" id="GO:0042781">
    <property type="term" value="F:3'-tRNA processing endoribonuclease activity"/>
    <property type="evidence" value="ECO:0007669"/>
    <property type="project" value="UniProtKB-EC"/>
</dbReference>
<reference evidence="26 27" key="1">
    <citation type="submission" date="2019-08" db="EMBL/GenBank/DDBJ databases">
        <title>The genome of the soybean aphid Biotype 1, its phylome, world population structure and adaptation to the North American continent.</title>
        <authorList>
            <person name="Giordano R."/>
            <person name="Donthu R.K."/>
            <person name="Hernandez A.G."/>
            <person name="Wright C.L."/>
            <person name="Zimin A.V."/>
        </authorList>
    </citation>
    <scope>NUCLEOTIDE SEQUENCE [LARGE SCALE GENOMIC DNA]</scope>
    <source>
        <tissue evidence="26">Whole aphids</tissue>
    </source>
</reference>
<keyword evidence="17" id="KW-0539">Nucleus</keyword>
<comment type="catalytic activity">
    <reaction evidence="1">
        <text>Endonucleolytic cleavage of RNA, removing extra 3' nucleotides from tRNA precursor, generating 3' termini of tRNAs. A 3'-hydroxy group is left at the tRNA terminus and a 5'-phosphoryl group is left at the trailer molecule.</text>
        <dbReference type="EC" id="3.1.26.11"/>
    </reaction>
</comment>
<evidence type="ECO:0000256" key="2">
    <source>
        <dbReference type="ARBA" id="ARBA00001947"/>
    </source>
</evidence>
<dbReference type="Gene3D" id="3.60.15.10">
    <property type="entry name" value="Ribonuclease Z/Hydroxyacylglutathione hydrolase-like"/>
    <property type="match status" value="2"/>
</dbReference>
<feature type="domain" description="tRNase Z endonuclease" evidence="25">
    <location>
        <begin position="226"/>
        <end position="273"/>
    </location>
</feature>
<evidence type="ECO:0000256" key="7">
    <source>
        <dbReference type="ARBA" id="ARBA00013357"/>
    </source>
</evidence>
<comment type="cofactor">
    <cofactor evidence="2">
        <name>Zn(2+)</name>
        <dbReference type="ChEBI" id="CHEBI:29105"/>
    </cofactor>
</comment>
<name>A0A6G0TRE6_APHGL</name>
<dbReference type="Proteomes" id="UP000475862">
    <property type="component" value="Unassembled WGS sequence"/>
</dbReference>
<dbReference type="OrthoDB" id="527344at2759"/>
<evidence type="ECO:0000256" key="12">
    <source>
        <dbReference type="ARBA" id="ARBA00022759"/>
    </source>
</evidence>
<comment type="caution">
    <text evidence="26">The sequence shown here is derived from an EMBL/GenBank/DDBJ whole genome shotgun (WGS) entry which is preliminary data.</text>
</comment>
<evidence type="ECO:0000256" key="8">
    <source>
        <dbReference type="ARBA" id="ARBA00022553"/>
    </source>
</evidence>
<evidence type="ECO:0000256" key="4">
    <source>
        <dbReference type="ARBA" id="ARBA00004305"/>
    </source>
</evidence>
<dbReference type="AlphaFoldDB" id="A0A6G0TRE6"/>
<accession>A0A6G0TRE6</accession>
<dbReference type="Pfam" id="PF13691">
    <property type="entry name" value="Lactamase_B_4"/>
    <property type="match status" value="1"/>
</dbReference>
<keyword evidence="12" id="KW-0255">Endonuclease</keyword>
<keyword evidence="14" id="KW-0862">Zinc</keyword>
<dbReference type="Pfam" id="PF23023">
    <property type="entry name" value="Anti-Pycsar_Apyc1"/>
    <property type="match status" value="1"/>
</dbReference>
<proteinExistence type="inferred from homology"/>
<dbReference type="GO" id="GO:0046872">
    <property type="term" value="F:metal ion binding"/>
    <property type="evidence" value="ECO:0007669"/>
    <property type="project" value="UniProtKB-KW"/>
</dbReference>
<comment type="subcellular location">
    <subcellularLocation>
        <location evidence="4">Mitochondrion matrix</location>
    </subcellularLocation>
    <subcellularLocation>
        <location evidence="3">Nucleus</location>
    </subcellularLocation>
</comment>
<dbReference type="SUPFAM" id="SSF56281">
    <property type="entry name" value="Metallo-hydrolase/oxidoreductase"/>
    <property type="match status" value="2"/>
</dbReference>
<dbReference type="InterPro" id="IPR047151">
    <property type="entry name" value="RNZ2-like"/>
</dbReference>
<keyword evidence="8" id="KW-0597">Phosphoprotein</keyword>
<dbReference type="GO" id="GO:0042645">
    <property type="term" value="C:mitochondrial nucleoid"/>
    <property type="evidence" value="ECO:0007669"/>
    <property type="project" value="UniProtKB-ARBA"/>
</dbReference>
<evidence type="ECO:0000256" key="24">
    <source>
        <dbReference type="SAM" id="MobiDB-lite"/>
    </source>
</evidence>
<keyword evidence="11" id="KW-0479">Metal-binding</keyword>
<keyword evidence="16" id="KW-0496">Mitochondrion</keyword>
<evidence type="ECO:0000256" key="17">
    <source>
        <dbReference type="ARBA" id="ARBA00023242"/>
    </source>
</evidence>
<evidence type="ECO:0000259" key="25">
    <source>
        <dbReference type="Pfam" id="PF13691"/>
    </source>
</evidence>
<evidence type="ECO:0000313" key="26">
    <source>
        <dbReference type="EMBL" id="KAE9537504.1"/>
    </source>
</evidence>
<keyword evidence="10" id="KW-0540">Nuclease</keyword>
<comment type="similarity">
    <text evidence="5">Belongs to the RNase Z family.</text>
</comment>
<feature type="compositionally biased region" description="Basic and acidic residues" evidence="24">
    <location>
        <begin position="396"/>
        <end position="406"/>
    </location>
</feature>
<evidence type="ECO:0000256" key="16">
    <source>
        <dbReference type="ARBA" id="ARBA00023128"/>
    </source>
</evidence>